<dbReference type="Proteomes" id="UP001162480">
    <property type="component" value="Chromosome 28"/>
</dbReference>
<dbReference type="EMBL" id="OX597841">
    <property type="protein sequence ID" value="CAI9742508.1"/>
    <property type="molecule type" value="Genomic_DNA"/>
</dbReference>
<keyword evidence="1" id="KW-1133">Transmembrane helix</keyword>
<keyword evidence="1" id="KW-0812">Transmembrane</keyword>
<protein>
    <submittedName>
        <fullName evidence="2">Uncharacterized protein</fullName>
    </submittedName>
</protein>
<keyword evidence="1" id="KW-0472">Membrane</keyword>
<name>A0AA36FQK8_OCTVU</name>
<evidence type="ECO:0000256" key="1">
    <source>
        <dbReference type="SAM" id="Phobius"/>
    </source>
</evidence>
<organism evidence="2 3">
    <name type="scientific">Octopus vulgaris</name>
    <name type="common">Common octopus</name>
    <dbReference type="NCBI Taxonomy" id="6645"/>
    <lineage>
        <taxon>Eukaryota</taxon>
        <taxon>Metazoa</taxon>
        <taxon>Spiralia</taxon>
        <taxon>Lophotrochozoa</taxon>
        <taxon>Mollusca</taxon>
        <taxon>Cephalopoda</taxon>
        <taxon>Coleoidea</taxon>
        <taxon>Octopodiformes</taxon>
        <taxon>Octopoda</taxon>
        <taxon>Incirrata</taxon>
        <taxon>Octopodidae</taxon>
        <taxon>Octopus</taxon>
    </lineage>
</organism>
<accession>A0AA36FQK8</accession>
<dbReference type="AlphaFoldDB" id="A0AA36FQK8"/>
<proteinExistence type="predicted"/>
<reference evidence="2" key="1">
    <citation type="submission" date="2023-08" db="EMBL/GenBank/DDBJ databases">
        <authorList>
            <person name="Alioto T."/>
            <person name="Alioto T."/>
            <person name="Gomez Garrido J."/>
        </authorList>
    </citation>
    <scope>NUCLEOTIDE SEQUENCE</scope>
</reference>
<sequence>MVLSTCRWHRYHNYNFHLIFIFTVLGRASSRRNIARSDWAWCSLLASQTPVEPSNPCQHGKRTLNDVDVDVLDTIGLLKHSRSRATGTEASQGGSGIGHIRMVLSTCRQHRYHNYNFHLIFILMLMYLTQ</sequence>
<evidence type="ECO:0000313" key="2">
    <source>
        <dbReference type="EMBL" id="CAI9742508.1"/>
    </source>
</evidence>
<gene>
    <name evidence="2" type="ORF">OCTVUL_1B023799</name>
</gene>
<keyword evidence="3" id="KW-1185">Reference proteome</keyword>
<feature type="transmembrane region" description="Helical" evidence="1">
    <location>
        <begin position="112"/>
        <end position="129"/>
    </location>
</feature>
<evidence type="ECO:0000313" key="3">
    <source>
        <dbReference type="Proteomes" id="UP001162480"/>
    </source>
</evidence>